<gene>
    <name evidence="1" type="ORF">C5746_28295</name>
</gene>
<reference evidence="1 2" key="1">
    <citation type="journal article" date="2018" name="Front. Microbiol.">
        <title>Genome Sequencing of Streptomyces atratus SCSIOZH16 and Activation Production of Nocardamine via Metabolic Engineering.</title>
        <authorList>
            <person name="Li Y."/>
            <person name="Zhang C."/>
            <person name="Liu C."/>
            <person name="Ju J."/>
            <person name="Ma J."/>
        </authorList>
    </citation>
    <scope>NUCLEOTIDE SEQUENCE [LARGE SCALE GENOMIC DNA]</scope>
    <source>
        <strain evidence="1 2">SCSIO_ZH16</strain>
    </source>
</reference>
<proteinExistence type="predicted"/>
<evidence type="ECO:0000313" key="1">
    <source>
        <dbReference type="EMBL" id="AXE80195.1"/>
    </source>
</evidence>
<organism evidence="1 2">
    <name type="scientific">Streptomyces atratus</name>
    <dbReference type="NCBI Taxonomy" id="1893"/>
    <lineage>
        <taxon>Bacteria</taxon>
        <taxon>Bacillati</taxon>
        <taxon>Actinomycetota</taxon>
        <taxon>Actinomycetes</taxon>
        <taxon>Kitasatosporales</taxon>
        <taxon>Streptomycetaceae</taxon>
        <taxon>Streptomyces</taxon>
    </lineage>
</organism>
<accession>A0A2Z5JLF6</accession>
<dbReference type="EMBL" id="CP027306">
    <property type="protein sequence ID" value="AXE80195.1"/>
    <property type="molecule type" value="Genomic_DNA"/>
</dbReference>
<protein>
    <submittedName>
        <fullName evidence="1">Prevent-host-death protein</fullName>
    </submittedName>
</protein>
<dbReference type="AlphaFoldDB" id="A0A2Z5JLF6"/>
<dbReference type="Proteomes" id="UP000252698">
    <property type="component" value="Chromosome"/>
</dbReference>
<evidence type="ECO:0000313" key="2">
    <source>
        <dbReference type="Proteomes" id="UP000252698"/>
    </source>
</evidence>
<dbReference type="KEGG" id="sata:C5746_28295"/>
<name>A0A2Z5JLF6_STRAR</name>
<sequence>MASAGPRFCGTLKQVIGGRLVVISVAGEPVPKPLPPRALVRRQGRGSLRGRIRIPVTFDDPRASIAEAFGMR</sequence>